<accession>A0A6S6T8R5</accession>
<comment type="similarity">
    <text evidence="1">Belongs to the NAD(P)-dependent epimerase/dehydratase family.</text>
</comment>
<evidence type="ECO:0000313" key="3">
    <source>
        <dbReference type="EMBL" id="CAA6819691.1"/>
    </source>
</evidence>
<dbReference type="InterPro" id="IPR036291">
    <property type="entry name" value="NAD(P)-bd_dom_sf"/>
</dbReference>
<evidence type="ECO:0000259" key="2">
    <source>
        <dbReference type="Pfam" id="PF01370"/>
    </source>
</evidence>
<dbReference type="GO" id="GO:0003978">
    <property type="term" value="F:UDP-glucose 4-epimerase activity"/>
    <property type="evidence" value="ECO:0007669"/>
    <property type="project" value="UniProtKB-EC"/>
</dbReference>
<name>A0A6S6T8R5_9BACT</name>
<dbReference type="Pfam" id="PF01370">
    <property type="entry name" value="Epimerase"/>
    <property type="match status" value="1"/>
</dbReference>
<evidence type="ECO:0000256" key="1">
    <source>
        <dbReference type="ARBA" id="ARBA00007637"/>
    </source>
</evidence>
<reference evidence="3" key="1">
    <citation type="submission" date="2020-01" db="EMBL/GenBank/DDBJ databases">
        <authorList>
            <person name="Meier V. D."/>
            <person name="Meier V D."/>
        </authorList>
    </citation>
    <scope>NUCLEOTIDE SEQUENCE</scope>
    <source>
        <strain evidence="3">HLG_WM_MAG_01</strain>
    </source>
</reference>
<dbReference type="EC" id="5.1.3.2" evidence="3"/>
<sequence>MKIIVTGSTGFVAKSIIDTLVSQGHEIHAIIREHSNTSGINEKAIFYEDNGSTQALVEYFQSIKPDGVLHLASLFLAQHQEDDIDSLILSNITFGTRLLEASVNSDTKWFINTGTFWQHYENQEYSPVNLYAATKQAFQDIAKFYYETKKLNFVTIKLNDTFGPGDTRKKVFNLWKGLAASGENLGMSPGNQVIDISYIEDIVEAYTLMIQALVSDSDFSYAGKAFVVSSSECMSLKKLAKVYENATGKTLDITWGERPYREREVMLPWNKGELVPGWKQNTSLEDAIIKTSQS</sequence>
<gene>
    <name evidence="3" type="ORF">HELGO_WM566</name>
</gene>
<dbReference type="SUPFAM" id="SSF51735">
    <property type="entry name" value="NAD(P)-binding Rossmann-fold domains"/>
    <property type="match status" value="1"/>
</dbReference>
<organism evidence="3">
    <name type="scientific">uncultured Sulfurovum sp</name>
    <dbReference type="NCBI Taxonomy" id="269237"/>
    <lineage>
        <taxon>Bacteria</taxon>
        <taxon>Pseudomonadati</taxon>
        <taxon>Campylobacterota</taxon>
        <taxon>Epsilonproteobacteria</taxon>
        <taxon>Campylobacterales</taxon>
        <taxon>Sulfurovaceae</taxon>
        <taxon>Sulfurovum</taxon>
        <taxon>environmental samples</taxon>
    </lineage>
</organism>
<dbReference type="PANTHER" id="PTHR43000">
    <property type="entry name" value="DTDP-D-GLUCOSE 4,6-DEHYDRATASE-RELATED"/>
    <property type="match status" value="1"/>
</dbReference>
<protein>
    <submittedName>
        <fullName evidence="3">UDP-glucose 4-epimerase (EC)</fullName>
        <ecNumber evidence="3">5.1.3.2</ecNumber>
    </submittedName>
</protein>
<dbReference type="EMBL" id="CACVAS010000107">
    <property type="protein sequence ID" value="CAA6819691.1"/>
    <property type="molecule type" value="Genomic_DNA"/>
</dbReference>
<proteinExistence type="inferred from homology"/>
<keyword evidence="3" id="KW-0413">Isomerase</keyword>
<dbReference type="InterPro" id="IPR001509">
    <property type="entry name" value="Epimerase_deHydtase"/>
</dbReference>
<dbReference type="Gene3D" id="3.40.50.720">
    <property type="entry name" value="NAD(P)-binding Rossmann-like Domain"/>
    <property type="match status" value="1"/>
</dbReference>
<dbReference type="AlphaFoldDB" id="A0A6S6T8R5"/>
<feature type="domain" description="NAD-dependent epimerase/dehydratase" evidence="2">
    <location>
        <begin position="3"/>
        <end position="214"/>
    </location>
</feature>